<dbReference type="KEGG" id="pyo:PY17X_0816200"/>
<dbReference type="Proteomes" id="UP000072874">
    <property type="component" value="Chromosome 8"/>
</dbReference>
<reference evidence="4" key="2">
    <citation type="submission" date="2014-05" db="EMBL/GenBank/DDBJ databases">
        <authorList>
            <person name="Aslett M.A."/>
            <person name="De Silva N."/>
        </authorList>
    </citation>
    <scope>NUCLEOTIDE SEQUENCE</scope>
    <source>
        <strain evidence="4">17X</strain>
    </source>
</reference>
<dbReference type="VEuPathDB" id="PlasmoDB:PYYM_0815900"/>
<organism evidence="3 6">
    <name type="scientific">Plasmodium yoelii</name>
    <dbReference type="NCBI Taxonomy" id="5861"/>
    <lineage>
        <taxon>Eukaryota</taxon>
        <taxon>Sar</taxon>
        <taxon>Alveolata</taxon>
        <taxon>Apicomplexa</taxon>
        <taxon>Aconoidasida</taxon>
        <taxon>Haemosporida</taxon>
        <taxon>Plasmodiidae</taxon>
        <taxon>Plasmodium</taxon>
        <taxon>Plasmodium (Vinckeia)</taxon>
    </lineage>
</organism>
<evidence type="ECO:0000256" key="2">
    <source>
        <dbReference type="SAM" id="Phobius"/>
    </source>
</evidence>
<gene>
    <name evidence="4" type="ORF">PY17X_0816200</name>
    <name evidence="3" type="ORF">PYYM_0815900</name>
</gene>
<dbReference type="RefSeq" id="XP_731429.2">
    <property type="nucleotide sequence ID" value="XM_726336.2"/>
</dbReference>
<reference evidence="3" key="3">
    <citation type="submission" date="2014-05" db="EMBL/GenBank/DDBJ databases">
        <authorList>
            <person name="Aslett A.Martin."/>
            <person name="De Silva Nishadi"/>
        </authorList>
    </citation>
    <scope>NUCLEOTIDE SEQUENCE</scope>
    <source>
        <strain evidence="3">YM</strain>
    </source>
</reference>
<evidence type="ECO:0000256" key="1">
    <source>
        <dbReference type="SAM" id="MobiDB-lite"/>
    </source>
</evidence>
<accession>A0A077Y5E8</accession>
<dbReference type="AlphaFoldDB" id="A0A077Y5E8"/>
<reference evidence="4" key="4">
    <citation type="submission" date="2019-05" db="EMBL/GenBank/DDBJ databases">
        <authorList>
            <consortium name="Pathogen Informatics"/>
        </authorList>
    </citation>
    <scope>NUCLEOTIDE SEQUENCE</scope>
    <source>
        <strain evidence="4">17X</strain>
    </source>
</reference>
<dbReference type="OMA" id="LFPIYMF"/>
<feature type="compositionally biased region" description="Basic and acidic residues" evidence="1">
    <location>
        <begin position="184"/>
        <end position="197"/>
    </location>
</feature>
<evidence type="ECO:0000313" key="3">
    <source>
        <dbReference type="EMBL" id="CDU17521.1"/>
    </source>
</evidence>
<sequence length="266" mass="31435">MEKVKTGIPLIVGSYGLTLSCYLMYENRTKKKWAKINGCIDNVTLKYSKHFQGGSFHLNIKYFFFINNERIENDKEYKIYMNLFKNPKDDQNIETNIYTKNIFDQVSREKDICILYNPQNYNQSEPLIYIYNNEILEEYKLINKLKKKIHKIQNILYSYIDISKITAKLSLFNKTETNKNKCVEDVHTEKGSSDNHSDTGNNNNDNNNDNNNNDKLLKDNAKLINAYDINSLFPIYMFSCSMFLCLSFFLKKRIHTVRNELLQKKI</sequence>
<evidence type="ECO:0000313" key="4">
    <source>
        <dbReference type="EMBL" id="VTZ77318.1"/>
    </source>
</evidence>
<dbReference type="Proteomes" id="UP000072904">
    <property type="component" value="Chromosome 8"/>
</dbReference>
<feature type="region of interest" description="Disordered" evidence="1">
    <location>
        <begin position="184"/>
        <end position="214"/>
    </location>
</feature>
<dbReference type="GeneID" id="3830651"/>
<name>A0A077Y5E8_PLAYE</name>
<dbReference type="VEuPathDB" id="PlasmoDB:Py17XNL_000801725"/>
<dbReference type="VEuPathDB" id="PlasmoDB:PY17X_0816200"/>
<proteinExistence type="predicted"/>
<evidence type="ECO:0000313" key="5">
    <source>
        <dbReference type="Proteomes" id="UP000072874"/>
    </source>
</evidence>
<protein>
    <submittedName>
        <fullName evidence="3">Uncharacterized protein</fullName>
    </submittedName>
</protein>
<evidence type="ECO:0000313" key="6">
    <source>
        <dbReference type="Proteomes" id="UP000072904"/>
    </source>
</evidence>
<feature type="compositionally biased region" description="Low complexity" evidence="1">
    <location>
        <begin position="201"/>
        <end position="214"/>
    </location>
</feature>
<keyword evidence="2" id="KW-1133">Transmembrane helix</keyword>
<dbReference type="VEuPathDB" id="PlasmoDB:PY03425"/>
<keyword evidence="2" id="KW-0472">Membrane</keyword>
<feature type="transmembrane region" description="Helical" evidence="2">
    <location>
        <begin position="232"/>
        <end position="250"/>
    </location>
</feature>
<reference evidence="5 6" key="1">
    <citation type="journal article" date="2014" name="BMC Biol.">
        <title>A comprehensive evaluation of rodent malaria parasite genomes and gene expression.</title>
        <authorList>
            <person name="Otto T.D."/>
            <person name="Bohme U."/>
            <person name="Jackson A.P."/>
            <person name="Hunt M."/>
            <person name="Franke-Fayard B."/>
            <person name="Hoeijmakers W.A."/>
            <person name="Religa A.A."/>
            <person name="Robertson L."/>
            <person name="Sanders M."/>
            <person name="Ogun S.A."/>
            <person name="Cunningham D."/>
            <person name="Erhart A."/>
            <person name="Billker O."/>
            <person name="Khan S.M."/>
            <person name="Stunnenberg H.G."/>
            <person name="Langhorne J."/>
            <person name="Holder A.A."/>
            <person name="Waters A.P."/>
            <person name="Newbold C.I."/>
            <person name="Pain A."/>
            <person name="Berriman M."/>
            <person name="Janse C.J."/>
        </authorList>
    </citation>
    <scope>NUCLEOTIDE SEQUENCE [LARGE SCALE GENOMIC DNA]</scope>
    <source>
        <strain evidence="4 5">17X</strain>
        <strain evidence="3 6">YM</strain>
    </source>
</reference>
<dbReference type="EMBL" id="LM993662">
    <property type="protein sequence ID" value="VTZ77318.1"/>
    <property type="molecule type" value="Genomic_DNA"/>
</dbReference>
<dbReference type="EMBL" id="LK934636">
    <property type="protein sequence ID" value="CDU17521.1"/>
    <property type="molecule type" value="Genomic_DNA"/>
</dbReference>
<dbReference type="PROSITE" id="PS51257">
    <property type="entry name" value="PROKAR_LIPOPROTEIN"/>
    <property type="match status" value="1"/>
</dbReference>
<keyword evidence="2" id="KW-0812">Transmembrane</keyword>
<dbReference type="OrthoDB" id="376327at2759"/>